<comment type="caution">
    <text evidence="1">The sequence shown here is derived from an EMBL/GenBank/DDBJ whole genome shotgun (WGS) entry which is preliminary data.</text>
</comment>
<proteinExistence type="predicted"/>
<protein>
    <submittedName>
        <fullName evidence="1">Uncharacterized protein</fullName>
    </submittedName>
</protein>
<dbReference type="EMBL" id="CAJOBD010006853">
    <property type="protein sequence ID" value="CAF4072185.1"/>
    <property type="molecule type" value="Genomic_DNA"/>
</dbReference>
<gene>
    <name evidence="1" type="ORF">JBS370_LOCUS30219</name>
</gene>
<dbReference type="Proteomes" id="UP000663836">
    <property type="component" value="Unassembled WGS sequence"/>
</dbReference>
<accession>A0A819T3J5</accession>
<evidence type="ECO:0000313" key="2">
    <source>
        <dbReference type="Proteomes" id="UP000663836"/>
    </source>
</evidence>
<organism evidence="1 2">
    <name type="scientific">Rotaria sordida</name>
    <dbReference type="NCBI Taxonomy" id="392033"/>
    <lineage>
        <taxon>Eukaryota</taxon>
        <taxon>Metazoa</taxon>
        <taxon>Spiralia</taxon>
        <taxon>Gnathifera</taxon>
        <taxon>Rotifera</taxon>
        <taxon>Eurotatoria</taxon>
        <taxon>Bdelloidea</taxon>
        <taxon>Philodinida</taxon>
        <taxon>Philodinidae</taxon>
        <taxon>Rotaria</taxon>
    </lineage>
</organism>
<evidence type="ECO:0000313" key="1">
    <source>
        <dbReference type="EMBL" id="CAF4072185.1"/>
    </source>
</evidence>
<reference evidence="1" key="1">
    <citation type="submission" date="2021-02" db="EMBL/GenBank/DDBJ databases">
        <authorList>
            <person name="Nowell W R."/>
        </authorList>
    </citation>
    <scope>NUCLEOTIDE SEQUENCE</scope>
</reference>
<dbReference type="AlphaFoldDB" id="A0A819T3J5"/>
<name>A0A819T3J5_9BILA</name>
<sequence length="119" mass="14011">MLTVDPVERANADYSIKHPWLRKHNGDGPQYSSLDFSNEVIIPITKQKSINEMRNVKKEFAIISSGLTKYLSLIRSTSYEDVKRKKILRFERRADRLRLRHDHAYHYQIITLLGILDMP</sequence>